<dbReference type="GeneID" id="106461018"/>
<dbReference type="Proteomes" id="UP000694941">
    <property type="component" value="Unplaced"/>
</dbReference>
<evidence type="ECO:0000256" key="1">
    <source>
        <dbReference type="ARBA" id="ARBA00004141"/>
    </source>
</evidence>
<keyword evidence="4 5" id="KW-0472">Membrane</keyword>
<dbReference type="Gene3D" id="3.40.50.12100">
    <property type="entry name" value="Stimulator of interferon genes protein"/>
    <property type="match status" value="1"/>
</dbReference>
<dbReference type="InterPro" id="IPR029158">
    <property type="entry name" value="STING"/>
</dbReference>
<feature type="domain" description="STING ligand-binding" evidence="6">
    <location>
        <begin position="176"/>
        <end position="358"/>
    </location>
</feature>
<proteinExistence type="predicted"/>
<keyword evidence="2 5" id="KW-0812">Transmembrane</keyword>
<sequence>MYSAVSKEDDFYVGSVPERRKARAAIASCVTALSLFFLHCLFVPNTDQIEVIYGDFNEKGGSVMMMMMAVTFANILYRLSLLFEEIFHLDSRHKKSFRIMIQFVFSVNEYTDKILMFNFVLFFLLLIFNQDVCSSLWVKHRNSCFGIVIVLPVIFHFRQKNNVELDQIREYNKLFYGCTLARWYYYGYLRIILRPDVGLTLQERIKLYEDHHRVTVPVKKLILLLPESCFIHNNLEQHGDDNVQCAQELPPLERDMAGTHKRNYKNTVYQIITDKNTSVRCCVEGVTTLLSLRDMCEASNCGPSPVKYTEELINFYHELSQLLQADPGCANSYELIIYRDIVDGQPVALSSVIRRKIDECLVRERRSA</sequence>
<feature type="transmembrane region" description="Helical" evidence="5">
    <location>
        <begin position="110"/>
        <end position="128"/>
    </location>
</feature>
<dbReference type="InterPro" id="IPR038623">
    <property type="entry name" value="STING_C_sf"/>
</dbReference>
<feature type="transmembrane region" description="Helical" evidence="5">
    <location>
        <begin position="24"/>
        <end position="44"/>
    </location>
</feature>
<keyword evidence="3 5" id="KW-1133">Transmembrane helix</keyword>
<organism evidence="8 9">
    <name type="scientific">Limulus polyphemus</name>
    <name type="common">Atlantic horseshoe crab</name>
    <dbReference type="NCBI Taxonomy" id="6850"/>
    <lineage>
        <taxon>Eukaryota</taxon>
        <taxon>Metazoa</taxon>
        <taxon>Ecdysozoa</taxon>
        <taxon>Arthropoda</taxon>
        <taxon>Chelicerata</taxon>
        <taxon>Merostomata</taxon>
        <taxon>Xiphosura</taxon>
        <taxon>Limulidae</taxon>
        <taxon>Limulus</taxon>
    </lineage>
</organism>
<dbReference type="Pfam" id="PF23417">
    <property type="entry name" value="STING_TM"/>
    <property type="match status" value="1"/>
</dbReference>
<accession>A0ABM1SRT2</accession>
<gene>
    <name evidence="9" type="primary">LOC106461018</name>
</gene>
<evidence type="ECO:0000256" key="5">
    <source>
        <dbReference type="SAM" id="Phobius"/>
    </source>
</evidence>
<dbReference type="RefSeq" id="XP_022246338.1">
    <property type="nucleotide sequence ID" value="XM_022390630.1"/>
</dbReference>
<evidence type="ECO:0000256" key="3">
    <source>
        <dbReference type="ARBA" id="ARBA00022989"/>
    </source>
</evidence>
<reference evidence="9" key="1">
    <citation type="submission" date="2025-08" db="UniProtKB">
        <authorList>
            <consortium name="RefSeq"/>
        </authorList>
    </citation>
    <scope>IDENTIFICATION</scope>
    <source>
        <tissue evidence="9">Muscle</tissue>
    </source>
</reference>
<comment type="subcellular location">
    <subcellularLocation>
        <location evidence="1">Membrane</location>
        <topology evidence="1">Multi-pass membrane protein</topology>
    </subcellularLocation>
</comment>
<dbReference type="Gene3D" id="1.20.5.5200">
    <property type="match status" value="1"/>
</dbReference>
<evidence type="ECO:0000256" key="2">
    <source>
        <dbReference type="ARBA" id="ARBA00022692"/>
    </source>
</evidence>
<evidence type="ECO:0000259" key="6">
    <source>
        <dbReference type="Pfam" id="PF15009"/>
    </source>
</evidence>
<dbReference type="Pfam" id="PF15009">
    <property type="entry name" value="STING_LBD"/>
    <property type="match status" value="1"/>
</dbReference>
<evidence type="ECO:0000259" key="7">
    <source>
        <dbReference type="Pfam" id="PF23417"/>
    </source>
</evidence>
<dbReference type="InterPro" id="IPR055434">
    <property type="entry name" value="STING_TM"/>
</dbReference>
<keyword evidence="8" id="KW-1185">Reference proteome</keyword>
<feature type="domain" description="STING transmembrane" evidence="7">
    <location>
        <begin position="63"/>
        <end position="172"/>
    </location>
</feature>
<dbReference type="InterPro" id="IPR055432">
    <property type="entry name" value="STING_LBD"/>
</dbReference>
<evidence type="ECO:0000256" key="4">
    <source>
        <dbReference type="ARBA" id="ARBA00023136"/>
    </source>
</evidence>
<protein>
    <submittedName>
        <fullName evidence="9">Stimulator of interferon genes protein-like</fullName>
    </submittedName>
</protein>
<dbReference type="PANTHER" id="PTHR34339">
    <property type="entry name" value="STIMULATOR OF INTERFERON GENES PROTEIN"/>
    <property type="match status" value="1"/>
</dbReference>
<feature type="transmembrane region" description="Helical" evidence="5">
    <location>
        <begin position="64"/>
        <end position="89"/>
    </location>
</feature>
<evidence type="ECO:0000313" key="8">
    <source>
        <dbReference type="Proteomes" id="UP000694941"/>
    </source>
</evidence>
<dbReference type="PANTHER" id="PTHR34339:SF1">
    <property type="entry name" value="STIMULATOR OF INTERFERON GENES PROTEIN"/>
    <property type="match status" value="1"/>
</dbReference>
<name>A0ABM1SRT2_LIMPO</name>
<evidence type="ECO:0000313" key="9">
    <source>
        <dbReference type="RefSeq" id="XP_022246338.1"/>
    </source>
</evidence>